<evidence type="ECO:0000259" key="1">
    <source>
        <dbReference type="Pfam" id="PF23155"/>
    </source>
</evidence>
<dbReference type="Proteomes" id="UP000813427">
    <property type="component" value="Unassembled WGS sequence"/>
</dbReference>
<gene>
    <name evidence="2" type="ORF">BKA59DRAFT_541361</name>
</gene>
<feature type="domain" description="DUF7053" evidence="1">
    <location>
        <begin position="65"/>
        <end position="233"/>
    </location>
</feature>
<comment type="caution">
    <text evidence="2">The sequence shown here is derived from an EMBL/GenBank/DDBJ whole genome shotgun (WGS) entry which is preliminary data.</text>
</comment>
<name>A0A8K0RZV0_9HYPO</name>
<dbReference type="Pfam" id="PF23155">
    <property type="entry name" value="DUF7053"/>
    <property type="match status" value="1"/>
</dbReference>
<evidence type="ECO:0000313" key="3">
    <source>
        <dbReference type="Proteomes" id="UP000813427"/>
    </source>
</evidence>
<organism evidence="2 3">
    <name type="scientific">Fusarium tricinctum</name>
    <dbReference type="NCBI Taxonomy" id="61284"/>
    <lineage>
        <taxon>Eukaryota</taxon>
        <taxon>Fungi</taxon>
        <taxon>Dikarya</taxon>
        <taxon>Ascomycota</taxon>
        <taxon>Pezizomycotina</taxon>
        <taxon>Sordariomycetes</taxon>
        <taxon>Hypocreomycetidae</taxon>
        <taxon>Hypocreales</taxon>
        <taxon>Nectriaceae</taxon>
        <taxon>Fusarium</taxon>
        <taxon>Fusarium tricinctum species complex</taxon>
    </lineage>
</organism>
<dbReference type="AlphaFoldDB" id="A0A8K0RZV0"/>
<evidence type="ECO:0000313" key="2">
    <source>
        <dbReference type="EMBL" id="KAH7256256.1"/>
    </source>
</evidence>
<keyword evidence="3" id="KW-1185">Reference proteome</keyword>
<dbReference type="InterPro" id="IPR055481">
    <property type="entry name" value="DUF7053"/>
</dbReference>
<protein>
    <recommendedName>
        <fullName evidence="1">DUF7053 domain-containing protein</fullName>
    </recommendedName>
</protein>
<sequence>MQFYSLEFLNQYRGVLSPSACLIPSIPRAGCTSGRNCLILRGTRSIHGAGSNESRGLPKSSAMRSKHQIFITVPISSRVPPEVVLAHIQTYTPMLEHNTVVTSFTEISPDVALVHSDPFFGTPNSSIRTFISRERIVMAPGLIRDRNWPVTCLSIPNGIRCRANASAGVTVWTEWVVRLRQDLGTPSSTGTLAEEWELYEEVTIEANSLIMPFVARTADGVHREICQKVVDEVVHKHLTKRKT</sequence>
<reference evidence="2" key="1">
    <citation type="journal article" date="2021" name="Nat. Commun.">
        <title>Genetic determinants of endophytism in the Arabidopsis root mycobiome.</title>
        <authorList>
            <person name="Mesny F."/>
            <person name="Miyauchi S."/>
            <person name="Thiergart T."/>
            <person name="Pickel B."/>
            <person name="Atanasova L."/>
            <person name="Karlsson M."/>
            <person name="Huettel B."/>
            <person name="Barry K.W."/>
            <person name="Haridas S."/>
            <person name="Chen C."/>
            <person name="Bauer D."/>
            <person name="Andreopoulos W."/>
            <person name="Pangilinan J."/>
            <person name="LaButti K."/>
            <person name="Riley R."/>
            <person name="Lipzen A."/>
            <person name="Clum A."/>
            <person name="Drula E."/>
            <person name="Henrissat B."/>
            <person name="Kohler A."/>
            <person name="Grigoriev I.V."/>
            <person name="Martin F.M."/>
            <person name="Hacquard S."/>
        </authorList>
    </citation>
    <scope>NUCLEOTIDE SEQUENCE</scope>
    <source>
        <strain evidence="2">MPI-SDFR-AT-0068</strain>
    </source>
</reference>
<proteinExistence type="predicted"/>
<dbReference type="EMBL" id="JAGPXF010000002">
    <property type="protein sequence ID" value="KAH7256256.1"/>
    <property type="molecule type" value="Genomic_DNA"/>
</dbReference>
<dbReference type="OrthoDB" id="4276610at2759"/>
<accession>A0A8K0RZV0</accession>